<comment type="caution">
    <text evidence="1">The sequence shown here is derived from an EMBL/GenBank/DDBJ whole genome shotgun (WGS) entry which is preliminary data.</text>
</comment>
<reference evidence="1 2" key="1">
    <citation type="submission" date="2021-07" db="EMBL/GenBank/DDBJ databases">
        <title>Hymenobacter profundi sp. nov., isolated from deep-sea water.</title>
        <authorList>
            <person name="Kim M.K."/>
        </authorList>
    </citation>
    <scope>NUCLEOTIDE SEQUENCE [LARGE SCALE GENOMIC DNA]</scope>
    <source>
        <strain evidence="1 2">M2</strain>
    </source>
</reference>
<dbReference type="EMBL" id="JAHWGL010000005">
    <property type="protein sequence ID" value="MBW3127400.1"/>
    <property type="molecule type" value="Genomic_DNA"/>
</dbReference>
<dbReference type="Proteomes" id="UP000826188">
    <property type="component" value="Unassembled WGS sequence"/>
</dbReference>
<protein>
    <submittedName>
        <fullName evidence="1">Uncharacterized protein</fullName>
    </submittedName>
</protein>
<proteinExistence type="predicted"/>
<accession>A0ABS6WUZ7</accession>
<organism evidence="1 2">
    <name type="scientific">Hymenobacter profundi</name>
    <dbReference type="NCBI Taxonomy" id="1982110"/>
    <lineage>
        <taxon>Bacteria</taxon>
        <taxon>Pseudomonadati</taxon>
        <taxon>Bacteroidota</taxon>
        <taxon>Cytophagia</taxon>
        <taxon>Cytophagales</taxon>
        <taxon>Hymenobacteraceae</taxon>
        <taxon>Hymenobacter</taxon>
    </lineage>
</organism>
<name>A0ABS6WUZ7_9BACT</name>
<evidence type="ECO:0000313" key="2">
    <source>
        <dbReference type="Proteomes" id="UP000826188"/>
    </source>
</evidence>
<dbReference type="RefSeq" id="WP_219156657.1">
    <property type="nucleotide sequence ID" value="NZ_JAHWGL010000005.1"/>
</dbReference>
<keyword evidence="2" id="KW-1185">Reference proteome</keyword>
<sequence>MTTPSTLLWWRMGLLLVSLLLSGTAALAQHIGIGTNAPTQTLDVNGNLRVRGLSNPGRNGRLLSVKPDGTLTVGDTLGRLSGLGASSQLLPAPVLSPIPLGNNTYYTDEAADDRYLYLLGNKEVRVYDMARPTQPTLAGPPSAIVPNRGKRLVVANGYAYVFNFTDTLDVYQLTTPTTFAFRRTVINRPPGASRTAYMDVAVSGNYLYYVGYFPGLSPTIKLLTYDLTDPANPTLLNMLDVPNSQGEVRPVQLAADEQTNTLYAHIGGYPYSLYQMAAPGNPTSLRTTGPLSVTSPRLVEKMGALGGMLYQINIDHVHLHILNVSGSPAAPQDLVSIPIPTRVYDVDIIGRYAYLSGSTSGGYSVYAVQIAAPSVLAFDPSGNISTQSAVLPTNSDNLGNHTAVQNLNLASYQLVGNGGGSGLSISSSGQVGIGTTTPAATLDVNGATRATNLTATDAIQAATVLASTNVQTFAVLTPATGSHNLLVQAYGSIGSAGNAYGSTDNYSVNHTPGSNTYRIRFTPASGLGTTVLSAAVVNLTLYGANPGFATYTATESGSIDVTTTNANGQAAERGFSFTVYLP</sequence>
<gene>
    <name evidence="1" type="ORF">KYK14_02455</name>
</gene>
<evidence type="ECO:0000313" key="1">
    <source>
        <dbReference type="EMBL" id="MBW3127400.1"/>
    </source>
</evidence>